<keyword evidence="4" id="KW-1185">Reference proteome</keyword>
<feature type="domain" description="Bacterial sugar transferase" evidence="2">
    <location>
        <begin position="12"/>
        <end position="185"/>
    </location>
</feature>
<dbReference type="EC" id="2.7.8.-" evidence="3"/>
<dbReference type="GO" id="GO:0016740">
    <property type="term" value="F:transferase activity"/>
    <property type="evidence" value="ECO:0007669"/>
    <property type="project" value="UniProtKB-KW"/>
</dbReference>
<accession>A0ABW1H0Y5</accession>
<dbReference type="InterPro" id="IPR003362">
    <property type="entry name" value="Bact_transf"/>
</dbReference>
<dbReference type="PANTHER" id="PTHR30576:SF8">
    <property type="entry name" value="UNDECAPRENYL-PHOSPHATE GALACTOSE PHOSPHOTRANSFERASE"/>
    <property type="match status" value="1"/>
</dbReference>
<dbReference type="Proteomes" id="UP001596226">
    <property type="component" value="Unassembled WGS sequence"/>
</dbReference>
<organism evidence="3 4">
    <name type="scientific">Micromonospora vulcania</name>
    <dbReference type="NCBI Taxonomy" id="1441873"/>
    <lineage>
        <taxon>Bacteria</taxon>
        <taxon>Bacillati</taxon>
        <taxon>Actinomycetota</taxon>
        <taxon>Actinomycetes</taxon>
        <taxon>Micromonosporales</taxon>
        <taxon>Micromonosporaceae</taxon>
        <taxon>Micromonospora</taxon>
    </lineage>
</organism>
<protein>
    <submittedName>
        <fullName evidence="3">Sugar transferase</fullName>
        <ecNumber evidence="3">2.7.8.-</ecNumber>
    </submittedName>
</protein>
<proteinExistence type="inferred from homology"/>
<dbReference type="RefSeq" id="WP_377504828.1">
    <property type="nucleotide sequence ID" value="NZ_JBHSQS010000002.1"/>
</dbReference>
<dbReference type="EMBL" id="JBHSQS010000002">
    <property type="protein sequence ID" value="MFC5922276.1"/>
    <property type="molecule type" value="Genomic_DNA"/>
</dbReference>
<name>A0ABW1H0Y5_9ACTN</name>
<keyword evidence="3" id="KW-0808">Transferase</keyword>
<reference evidence="4" key="1">
    <citation type="journal article" date="2019" name="Int. J. Syst. Evol. Microbiol.">
        <title>The Global Catalogue of Microorganisms (GCM) 10K type strain sequencing project: providing services to taxonomists for standard genome sequencing and annotation.</title>
        <authorList>
            <consortium name="The Broad Institute Genomics Platform"/>
            <consortium name="The Broad Institute Genome Sequencing Center for Infectious Disease"/>
            <person name="Wu L."/>
            <person name="Ma J."/>
        </authorList>
    </citation>
    <scope>NUCLEOTIDE SEQUENCE [LARGE SCALE GENOMIC DNA]</scope>
    <source>
        <strain evidence="4">CGMCC 4.7144</strain>
    </source>
</reference>
<comment type="similarity">
    <text evidence="1">Belongs to the bacterial sugar transferase family.</text>
</comment>
<evidence type="ECO:0000256" key="1">
    <source>
        <dbReference type="ARBA" id="ARBA00006464"/>
    </source>
</evidence>
<dbReference type="Pfam" id="PF02397">
    <property type="entry name" value="Bac_transf"/>
    <property type="match status" value="1"/>
</dbReference>
<sequence>MSRHARRYDTGKRVLDVLVAAVGLVLATPVLAAVALAVLVTMGRPVLFRQARPGRHGQLFRLVKFRSMTIGGEDSAPANDAARLTRFGRWLRTTSLDELPQLWNVLRGEMSLVGPRPLLPAYLTRYTPQQFRRHDVRPGITGLQQVYGRNTLTWEERFELDVRYVRTRSLRLDLRILARTVWIVLRREGITAAGAATAHEYLGSSELAAAGAGHGRAGRRT</sequence>
<dbReference type="PANTHER" id="PTHR30576">
    <property type="entry name" value="COLANIC BIOSYNTHESIS UDP-GLUCOSE LIPID CARRIER TRANSFERASE"/>
    <property type="match status" value="1"/>
</dbReference>
<gene>
    <name evidence="3" type="ORF">ACFQGL_02825</name>
</gene>
<evidence type="ECO:0000313" key="4">
    <source>
        <dbReference type="Proteomes" id="UP001596226"/>
    </source>
</evidence>
<comment type="caution">
    <text evidence="3">The sequence shown here is derived from an EMBL/GenBank/DDBJ whole genome shotgun (WGS) entry which is preliminary data.</text>
</comment>
<evidence type="ECO:0000313" key="3">
    <source>
        <dbReference type="EMBL" id="MFC5922276.1"/>
    </source>
</evidence>
<evidence type="ECO:0000259" key="2">
    <source>
        <dbReference type="Pfam" id="PF02397"/>
    </source>
</evidence>